<feature type="domain" description="MDMPI C-terminal" evidence="2">
    <location>
        <begin position="191"/>
        <end position="269"/>
    </location>
</feature>
<protein>
    <submittedName>
        <fullName evidence="4">Maleylpyruvate isomerase</fullName>
    </submittedName>
</protein>
<evidence type="ECO:0000313" key="5">
    <source>
        <dbReference type="Proteomes" id="UP000294257"/>
    </source>
</evidence>
<dbReference type="EMBL" id="SGWQ01000002">
    <property type="protein sequence ID" value="RZS43307.1"/>
    <property type="molecule type" value="Genomic_DNA"/>
</dbReference>
<name>A0A4Q7L272_9PSEU</name>
<dbReference type="Proteomes" id="UP000294257">
    <property type="component" value="Unassembled WGS sequence"/>
</dbReference>
<dbReference type="InterPro" id="IPR034660">
    <property type="entry name" value="DinB/YfiT-like"/>
</dbReference>
<dbReference type="Gene3D" id="1.20.120.450">
    <property type="entry name" value="dinb family like domain"/>
    <property type="match status" value="1"/>
</dbReference>
<dbReference type="GO" id="GO:0016853">
    <property type="term" value="F:isomerase activity"/>
    <property type="evidence" value="ECO:0007669"/>
    <property type="project" value="UniProtKB-KW"/>
</dbReference>
<feature type="region of interest" description="Disordered" evidence="1">
    <location>
        <begin position="1"/>
        <end position="30"/>
    </location>
</feature>
<gene>
    <name evidence="4" type="ORF">EV193_102286</name>
</gene>
<dbReference type="NCBIfam" id="TIGR03083">
    <property type="entry name" value="maleylpyruvate isomerase family mycothiol-dependent enzyme"/>
    <property type="match status" value="1"/>
</dbReference>
<feature type="domain" description="Mycothiol-dependent maleylpyruvate isomerase metal-binding" evidence="3">
    <location>
        <begin position="48"/>
        <end position="183"/>
    </location>
</feature>
<sequence>MDHYVGDAAMTGSSTSPRTLTGDTVPAPRDHESRAALDRATETLAAVRVADAALHDAVADLDDRGAHTPSRLPGWTRGHVITHLARNADALVNLLTWARTGVEHPMYASAADRDADIEEGADRLAQILHEDLLASTQRFDNAAHEMTGSQWLATVAHRSGTQFPAWRVPGMRHLEVWVHLVDLDLGVTFADIPADHLERVIDNALGMLDARTTLPALRLEVDLDGRQRVWDLANDGDSASVGGTGADVLAWLTGRADGTALTGTLPVLPSWG</sequence>
<dbReference type="Gene3D" id="3.30.1050.20">
    <property type="match status" value="1"/>
</dbReference>
<dbReference type="SUPFAM" id="SSF109854">
    <property type="entry name" value="DinB/YfiT-like putative metalloenzymes"/>
    <property type="match status" value="1"/>
</dbReference>
<evidence type="ECO:0000313" key="4">
    <source>
        <dbReference type="EMBL" id="RZS43307.1"/>
    </source>
</evidence>
<evidence type="ECO:0000256" key="1">
    <source>
        <dbReference type="SAM" id="MobiDB-lite"/>
    </source>
</evidence>
<organism evidence="4 5">
    <name type="scientific">Herbihabitans rhizosphaerae</name>
    <dbReference type="NCBI Taxonomy" id="1872711"/>
    <lineage>
        <taxon>Bacteria</taxon>
        <taxon>Bacillati</taxon>
        <taxon>Actinomycetota</taxon>
        <taxon>Actinomycetes</taxon>
        <taxon>Pseudonocardiales</taxon>
        <taxon>Pseudonocardiaceae</taxon>
        <taxon>Herbihabitans</taxon>
    </lineage>
</organism>
<accession>A0A4Q7L272</accession>
<dbReference type="InterPro" id="IPR017517">
    <property type="entry name" value="Maleyloyr_isom"/>
</dbReference>
<dbReference type="InterPro" id="IPR010872">
    <property type="entry name" value="MDMPI_C-term_domain"/>
</dbReference>
<keyword evidence="4" id="KW-0670">Pyruvate</keyword>
<reference evidence="4 5" key="1">
    <citation type="submission" date="2019-02" db="EMBL/GenBank/DDBJ databases">
        <title>Genomic Encyclopedia of Type Strains, Phase IV (KMG-IV): sequencing the most valuable type-strain genomes for metagenomic binning, comparative biology and taxonomic classification.</title>
        <authorList>
            <person name="Goeker M."/>
        </authorList>
    </citation>
    <scope>NUCLEOTIDE SEQUENCE [LARGE SCALE GENOMIC DNA]</scope>
    <source>
        <strain evidence="4 5">DSM 101727</strain>
    </source>
</reference>
<keyword evidence="5" id="KW-1185">Reference proteome</keyword>
<dbReference type="Pfam" id="PF11716">
    <property type="entry name" value="MDMPI_N"/>
    <property type="match status" value="1"/>
</dbReference>
<dbReference type="Pfam" id="PF07398">
    <property type="entry name" value="MDMPI_C"/>
    <property type="match status" value="1"/>
</dbReference>
<comment type="caution">
    <text evidence="4">The sequence shown here is derived from an EMBL/GenBank/DDBJ whole genome shotgun (WGS) entry which is preliminary data.</text>
</comment>
<proteinExistence type="predicted"/>
<dbReference type="GO" id="GO:0046872">
    <property type="term" value="F:metal ion binding"/>
    <property type="evidence" value="ECO:0007669"/>
    <property type="project" value="InterPro"/>
</dbReference>
<dbReference type="AlphaFoldDB" id="A0A4Q7L272"/>
<dbReference type="SUPFAM" id="SSF55718">
    <property type="entry name" value="SCP-like"/>
    <property type="match status" value="1"/>
</dbReference>
<feature type="compositionally biased region" description="Polar residues" evidence="1">
    <location>
        <begin position="11"/>
        <end position="22"/>
    </location>
</feature>
<dbReference type="InterPro" id="IPR036527">
    <property type="entry name" value="SCP2_sterol-bd_dom_sf"/>
</dbReference>
<evidence type="ECO:0000259" key="3">
    <source>
        <dbReference type="Pfam" id="PF11716"/>
    </source>
</evidence>
<evidence type="ECO:0000259" key="2">
    <source>
        <dbReference type="Pfam" id="PF07398"/>
    </source>
</evidence>
<dbReference type="InterPro" id="IPR024344">
    <property type="entry name" value="MDMPI_metal-binding"/>
</dbReference>
<keyword evidence="4" id="KW-0413">Isomerase</keyword>